<dbReference type="PROSITE" id="PS50110">
    <property type="entry name" value="RESPONSE_REGULATORY"/>
    <property type="match status" value="1"/>
</dbReference>
<dbReference type="OrthoDB" id="9793421at2"/>
<evidence type="ECO:0000313" key="10">
    <source>
        <dbReference type="EMBL" id="EAT17219.1"/>
    </source>
</evidence>
<dbReference type="Pfam" id="PF00072">
    <property type="entry name" value="Response_reg"/>
    <property type="match status" value="1"/>
</dbReference>
<dbReference type="InterPro" id="IPR011006">
    <property type="entry name" value="CheY-like_superfamily"/>
</dbReference>
<dbReference type="InterPro" id="IPR008248">
    <property type="entry name" value="CheB-like"/>
</dbReference>
<dbReference type="RefSeq" id="WP_005997451.1">
    <property type="nucleotide sequence ID" value="NZ_AAEW02000001.1"/>
</dbReference>
<comment type="similarity">
    <text evidence="5">Belongs to the CheB family.</text>
</comment>
<comment type="catalytic activity">
    <reaction evidence="5">
        <text>L-glutaminyl-[protein] + H2O = L-glutamyl-[protein] + NH4(+)</text>
        <dbReference type="Rhea" id="RHEA:16441"/>
        <dbReference type="Rhea" id="RHEA-COMP:10207"/>
        <dbReference type="Rhea" id="RHEA-COMP:10208"/>
        <dbReference type="ChEBI" id="CHEBI:15377"/>
        <dbReference type="ChEBI" id="CHEBI:28938"/>
        <dbReference type="ChEBI" id="CHEBI:29973"/>
        <dbReference type="ChEBI" id="CHEBI:30011"/>
        <dbReference type="EC" id="3.5.1.44"/>
    </reaction>
</comment>
<dbReference type="Proteomes" id="UP000005695">
    <property type="component" value="Unassembled WGS sequence"/>
</dbReference>
<dbReference type="PANTHER" id="PTHR42872">
    <property type="entry name" value="PROTEIN-GLUTAMATE METHYLESTERASE/PROTEIN-GLUTAMINE GLUTAMINASE"/>
    <property type="match status" value="1"/>
</dbReference>
<dbReference type="GO" id="GO:0050568">
    <property type="term" value="F:protein-glutamine glutaminase activity"/>
    <property type="evidence" value="ECO:0007669"/>
    <property type="project" value="UniProtKB-UniRule"/>
</dbReference>
<protein>
    <recommendedName>
        <fullName evidence="5">Protein-glutamate methylesterase/protein-glutamine glutaminase</fullName>
        <ecNumber evidence="5">3.1.1.61</ecNumber>
        <ecNumber evidence="5">3.5.1.44</ecNumber>
    </recommendedName>
</protein>
<reference evidence="10" key="2">
    <citation type="submission" date="2006-05" db="EMBL/GenBank/DDBJ databases">
        <title>Sequencing of the draft genome and assembly of Desulfuromonas acetoxidans DSM 684.</title>
        <authorList>
            <consortium name="US DOE Joint Genome Institute (JGI-PGF)"/>
            <person name="Copeland A."/>
            <person name="Lucas S."/>
            <person name="Lapidus A."/>
            <person name="Barry K."/>
            <person name="Detter J.C."/>
            <person name="Glavina del Rio T."/>
            <person name="Hammon N."/>
            <person name="Israni S."/>
            <person name="Dalin E."/>
            <person name="Tice H."/>
            <person name="Bruce D."/>
            <person name="Pitluck S."/>
            <person name="Richardson P."/>
        </authorList>
    </citation>
    <scope>NUCLEOTIDE SEQUENCE [LARGE SCALE GENOMIC DNA]</scope>
    <source>
        <strain evidence="10">DSM 684</strain>
    </source>
</reference>
<dbReference type="GO" id="GO:0005737">
    <property type="term" value="C:cytoplasm"/>
    <property type="evidence" value="ECO:0007669"/>
    <property type="project" value="UniProtKB-SubCell"/>
</dbReference>
<dbReference type="AlphaFoldDB" id="Q1K484"/>
<evidence type="ECO:0000259" key="9">
    <source>
        <dbReference type="PROSITE" id="PS50122"/>
    </source>
</evidence>
<dbReference type="Gene3D" id="3.40.50.180">
    <property type="entry name" value="Methylesterase CheB, C-terminal domain"/>
    <property type="match status" value="1"/>
</dbReference>
<name>Q1K484_DESA6</name>
<dbReference type="PROSITE" id="PS50122">
    <property type="entry name" value="CHEB"/>
    <property type="match status" value="1"/>
</dbReference>
<dbReference type="EC" id="3.1.1.61" evidence="5"/>
<dbReference type="InterPro" id="IPR035909">
    <property type="entry name" value="CheB_C"/>
</dbReference>
<dbReference type="SUPFAM" id="SSF52172">
    <property type="entry name" value="CheY-like"/>
    <property type="match status" value="1"/>
</dbReference>
<dbReference type="PIRSF" id="PIRSF000876">
    <property type="entry name" value="RR_chemtxs_CheB"/>
    <property type="match status" value="1"/>
</dbReference>
<comment type="caution">
    <text evidence="10">The sequence shown here is derived from an EMBL/GenBank/DDBJ whole genome shotgun (WGS) entry which is preliminary data.</text>
</comment>
<evidence type="ECO:0000256" key="3">
    <source>
        <dbReference type="ARBA" id="ARBA00022801"/>
    </source>
</evidence>
<comment type="subcellular location">
    <subcellularLocation>
        <location evidence="5">Cytoplasm</location>
    </subcellularLocation>
</comment>
<dbReference type="SMART" id="SM00448">
    <property type="entry name" value="REC"/>
    <property type="match status" value="1"/>
</dbReference>
<evidence type="ECO:0000313" key="11">
    <source>
        <dbReference type="Proteomes" id="UP000005695"/>
    </source>
</evidence>
<feature type="active site" evidence="5 6">
    <location>
        <position position="285"/>
    </location>
</feature>
<dbReference type="InterPro" id="IPR001789">
    <property type="entry name" value="Sig_transdc_resp-reg_receiver"/>
</dbReference>
<evidence type="ECO:0000256" key="7">
    <source>
        <dbReference type="PROSITE-ProRule" id="PRU00169"/>
    </source>
</evidence>
<dbReference type="GO" id="GO:0006935">
    <property type="term" value="P:chemotaxis"/>
    <property type="evidence" value="ECO:0007669"/>
    <property type="project" value="UniProtKB-UniRule"/>
</dbReference>
<sequence>MIRVLIAEDSASSRAYLKFIVDSAEDMEVVAVAENGEQAAELTSRLRPDVVAMDIHMPVLDGCSATRQIMASCPTPVVIVSSLVNGSASQETFRILEAGAVAAVPKPSGPKSKAAVEDRDKLLRTLRQVAGLDVCAPPQPSATQTVESSDKKATCRYKLVVVGASTGGPVALQNMLRQIPASFPLPILVVQHISPGFVPGMVQWLQNGCALSLCVAENGQSIKPGVVYFAPDDVHMGVTSAGRIVLKEGPMMHSVRPAVSYLFQSAARAYGGDVVGVLMTGMGRDGAAELLTLQQQGAVTLLQDKESCVVYGMPGEAEQLGAGNYKLCPERIGQQLIHLCCR</sequence>
<comment type="domain">
    <text evidence="5">Contains a C-terminal catalytic domain, and an N-terminal region which modulates catalytic activity.</text>
</comment>
<feature type="domain" description="CheB-type methylesterase" evidence="9">
    <location>
        <begin position="158"/>
        <end position="337"/>
    </location>
</feature>
<dbReference type="GO" id="GO:0000156">
    <property type="term" value="F:phosphorelay response regulator activity"/>
    <property type="evidence" value="ECO:0007669"/>
    <property type="project" value="InterPro"/>
</dbReference>
<keyword evidence="2 5" id="KW-0145">Chemotaxis</keyword>
<dbReference type="NCBIfam" id="NF001965">
    <property type="entry name" value="PRK00742.1"/>
    <property type="match status" value="1"/>
</dbReference>
<dbReference type="PANTHER" id="PTHR42872:SF6">
    <property type="entry name" value="PROTEIN-GLUTAMATE METHYLESTERASE_PROTEIN-GLUTAMINE GLUTAMINASE"/>
    <property type="match status" value="1"/>
</dbReference>
<keyword evidence="1 5" id="KW-0963">Cytoplasm</keyword>
<keyword evidence="3 5" id="KW-0378">Hydrolase</keyword>
<keyword evidence="11" id="KW-1185">Reference proteome</keyword>
<evidence type="ECO:0000259" key="8">
    <source>
        <dbReference type="PROSITE" id="PS50110"/>
    </source>
</evidence>
<dbReference type="EC" id="3.5.1.44" evidence="5"/>
<comment type="function">
    <text evidence="5">Involved in chemotaxis. Part of a chemotaxis signal transduction system that modulates chemotaxis in response to various stimuli. Catalyzes the demethylation of specific methylglutamate residues introduced into the chemoreceptors (methyl-accepting chemotaxis proteins or MCP) by CheR. Also mediates the irreversible deamidation of specific glutamine residues to glutamic acid.</text>
</comment>
<dbReference type="InterPro" id="IPR000673">
    <property type="entry name" value="Sig_transdc_resp-reg_Me-estase"/>
</dbReference>
<dbReference type="SUPFAM" id="SSF52738">
    <property type="entry name" value="Methylesterase CheB, C-terminal domain"/>
    <property type="match status" value="1"/>
</dbReference>
<evidence type="ECO:0000256" key="2">
    <source>
        <dbReference type="ARBA" id="ARBA00022500"/>
    </source>
</evidence>
<feature type="domain" description="Response regulatory" evidence="8">
    <location>
        <begin position="3"/>
        <end position="121"/>
    </location>
</feature>
<reference evidence="10" key="1">
    <citation type="submission" date="2006-05" db="EMBL/GenBank/DDBJ databases">
        <title>Annotation of the draft genome assembly of Desulfuromonas acetoxidans DSM 684.</title>
        <authorList>
            <consortium name="US DOE Joint Genome Institute (JGI-ORNL)"/>
            <person name="Larimer F."/>
            <person name="Land M."/>
            <person name="Hauser L."/>
        </authorList>
    </citation>
    <scope>NUCLEOTIDE SEQUENCE [LARGE SCALE GENOMIC DNA]</scope>
    <source>
        <strain evidence="10">DSM 684</strain>
    </source>
</reference>
<evidence type="ECO:0000256" key="1">
    <source>
        <dbReference type="ARBA" id="ARBA00022490"/>
    </source>
</evidence>
<keyword evidence="5 7" id="KW-0597">Phosphoprotein</keyword>
<dbReference type="Pfam" id="PF01339">
    <property type="entry name" value="CheB_methylest"/>
    <property type="match status" value="1"/>
</dbReference>
<comment type="PTM">
    <text evidence="5">Phosphorylated by CheA. Phosphorylation of the N-terminal regulatory domain activates the methylesterase activity.</text>
</comment>
<dbReference type="GO" id="GO:0008984">
    <property type="term" value="F:protein-glutamate methylesterase activity"/>
    <property type="evidence" value="ECO:0007669"/>
    <property type="project" value="UniProtKB-UniRule"/>
</dbReference>
<comment type="catalytic activity">
    <reaction evidence="4 5">
        <text>[protein]-L-glutamate 5-O-methyl ester + H2O = L-glutamyl-[protein] + methanol + H(+)</text>
        <dbReference type="Rhea" id="RHEA:23236"/>
        <dbReference type="Rhea" id="RHEA-COMP:10208"/>
        <dbReference type="Rhea" id="RHEA-COMP:10311"/>
        <dbReference type="ChEBI" id="CHEBI:15377"/>
        <dbReference type="ChEBI" id="CHEBI:15378"/>
        <dbReference type="ChEBI" id="CHEBI:17790"/>
        <dbReference type="ChEBI" id="CHEBI:29973"/>
        <dbReference type="ChEBI" id="CHEBI:82795"/>
        <dbReference type="EC" id="3.1.1.61"/>
    </reaction>
</comment>
<evidence type="ECO:0000256" key="5">
    <source>
        <dbReference type="HAMAP-Rule" id="MF_00099"/>
    </source>
</evidence>
<evidence type="ECO:0000256" key="4">
    <source>
        <dbReference type="ARBA" id="ARBA00048267"/>
    </source>
</evidence>
<feature type="active site" evidence="5 6">
    <location>
        <position position="192"/>
    </location>
</feature>
<evidence type="ECO:0000256" key="6">
    <source>
        <dbReference type="PROSITE-ProRule" id="PRU00050"/>
    </source>
</evidence>
<dbReference type="Gene3D" id="3.40.50.2300">
    <property type="match status" value="1"/>
</dbReference>
<feature type="active site" evidence="5 6">
    <location>
        <position position="165"/>
    </location>
</feature>
<dbReference type="CDD" id="cd17541">
    <property type="entry name" value="REC_CheB-like"/>
    <property type="match status" value="1"/>
</dbReference>
<dbReference type="HAMAP" id="MF_00099">
    <property type="entry name" value="CheB_chemtxs"/>
    <property type="match status" value="1"/>
</dbReference>
<gene>
    <name evidence="5" type="primary">cheB</name>
    <name evidence="10" type="ORF">Dace_3085</name>
</gene>
<organism evidence="10 11">
    <name type="scientific">Desulfuromonas acetoxidans (strain DSM 684 / 11070)</name>
    <dbReference type="NCBI Taxonomy" id="281689"/>
    <lineage>
        <taxon>Bacteria</taxon>
        <taxon>Pseudomonadati</taxon>
        <taxon>Thermodesulfobacteriota</taxon>
        <taxon>Desulfuromonadia</taxon>
        <taxon>Desulfuromonadales</taxon>
        <taxon>Desulfuromonadaceae</taxon>
        <taxon>Desulfuromonas</taxon>
    </lineage>
</organism>
<accession>Q1K484</accession>
<feature type="modified residue" description="4-aspartylphosphate" evidence="5 7">
    <location>
        <position position="54"/>
    </location>
</feature>
<dbReference type="EMBL" id="AAEW02000001">
    <property type="protein sequence ID" value="EAT17219.1"/>
    <property type="molecule type" value="Genomic_DNA"/>
</dbReference>
<proteinExistence type="inferred from homology"/>
<dbReference type="CDD" id="cd16432">
    <property type="entry name" value="CheB_Rec"/>
    <property type="match status" value="1"/>
</dbReference>